<evidence type="ECO:0000256" key="2">
    <source>
        <dbReference type="RuleBase" id="RU361268"/>
    </source>
</evidence>
<dbReference type="GO" id="GO:0005737">
    <property type="term" value="C:cytoplasm"/>
    <property type="evidence" value="ECO:0007669"/>
    <property type="project" value="TreeGrafter"/>
</dbReference>
<dbReference type="OMA" id="DADFGRC"/>
<reference evidence="4" key="1">
    <citation type="journal article" date="2012" name="Nature">
        <title>Algal genomes reveal evolutionary mosaicism and the fate of nucleomorphs.</title>
        <authorList>
            <consortium name="DOE Joint Genome Institute"/>
            <person name="Curtis B.A."/>
            <person name="Tanifuji G."/>
            <person name="Burki F."/>
            <person name="Gruber A."/>
            <person name="Irimia M."/>
            <person name="Maruyama S."/>
            <person name="Arias M.C."/>
            <person name="Ball S.G."/>
            <person name="Gile G.H."/>
            <person name="Hirakawa Y."/>
            <person name="Hopkins J.F."/>
            <person name="Kuo A."/>
            <person name="Rensing S.A."/>
            <person name="Schmutz J."/>
            <person name="Symeonidi A."/>
            <person name="Elias M."/>
            <person name="Eveleigh R.J."/>
            <person name="Herman E.K."/>
            <person name="Klute M.J."/>
            <person name="Nakayama T."/>
            <person name="Obornik M."/>
            <person name="Reyes-Prieto A."/>
            <person name="Armbrust E.V."/>
            <person name="Aves S.J."/>
            <person name="Beiko R.G."/>
            <person name="Coutinho P."/>
            <person name="Dacks J.B."/>
            <person name="Durnford D.G."/>
            <person name="Fast N.M."/>
            <person name="Green B.R."/>
            <person name="Grisdale C.J."/>
            <person name="Hempel F."/>
            <person name="Henrissat B."/>
            <person name="Hoppner M.P."/>
            <person name="Ishida K."/>
            <person name="Kim E."/>
            <person name="Koreny L."/>
            <person name="Kroth P.G."/>
            <person name="Liu Y."/>
            <person name="Malik S.B."/>
            <person name="Maier U.G."/>
            <person name="McRose D."/>
            <person name="Mock T."/>
            <person name="Neilson J.A."/>
            <person name="Onodera N.T."/>
            <person name="Poole A.M."/>
            <person name="Pritham E.J."/>
            <person name="Richards T.A."/>
            <person name="Rocap G."/>
            <person name="Roy S.W."/>
            <person name="Sarai C."/>
            <person name="Schaack S."/>
            <person name="Shirato S."/>
            <person name="Slamovits C.H."/>
            <person name="Spencer D.F."/>
            <person name="Suzuki S."/>
            <person name="Worden A.Z."/>
            <person name="Zauner S."/>
            <person name="Barry K."/>
            <person name="Bell C."/>
            <person name="Bharti A.K."/>
            <person name="Crow J.A."/>
            <person name="Grimwood J."/>
            <person name="Kramer R."/>
            <person name="Lindquist E."/>
            <person name="Lucas S."/>
            <person name="Salamov A."/>
            <person name="McFadden G.I."/>
            <person name="Lane C.E."/>
            <person name="Keeling P.J."/>
            <person name="Gray M.W."/>
            <person name="Grigoriev I.V."/>
            <person name="Archibald J.M."/>
        </authorList>
    </citation>
    <scope>NUCLEOTIDE SEQUENCE</scope>
    <source>
        <strain evidence="4">CCMP2712</strain>
    </source>
</reference>
<sequence>MVPYYDYALDIILDIETPQDEMLTQDQQELVESAAEVLYGLIHARYIATQRGMQQMLEKFRRCDFGRCPRVLCDGQAVLPVGQSDIPHQLTVKVFCPKCQDMYYPKSSRKAATDGAYFGTSFPHLLLQTFPELFPPSRPEVYVPRIYGFRLYNGPKGHGKENHPPLRS</sequence>
<name>A0A0C3SIG8_GUITC</name>
<dbReference type="GO" id="GO:0005956">
    <property type="term" value="C:protein kinase CK2 complex"/>
    <property type="evidence" value="ECO:0007669"/>
    <property type="project" value="UniProtKB-UniRule"/>
</dbReference>
<comment type="subunit">
    <text evidence="2">Tetramer of two alpha and two beta subunits.</text>
</comment>
<dbReference type="Pfam" id="PF01214">
    <property type="entry name" value="CK_II_beta"/>
    <property type="match status" value="1"/>
</dbReference>
<dbReference type="PRINTS" id="PR00472">
    <property type="entry name" value="CASNKINASEII"/>
</dbReference>
<dbReference type="InterPro" id="IPR016149">
    <property type="entry name" value="Casein_kin_II_reg-sub_N"/>
</dbReference>
<dbReference type="FunFam" id="2.20.25.20:FF:000001">
    <property type="entry name" value="Casein kinase II subunit beta"/>
    <property type="match status" value="1"/>
</dbReference>
<dbReference type="PANTHER" id="PTHR11740">
    <property type="entry name" value="CASEIN KINASE II SUBUNIT BETA"/>
    <property type="match status" value="1"/>
</dbReference>
<dbReference type="PANTHER" id="PTHR11740:SF0">
    <property type="entry name" value="CASEIN KINASE II SUBUNIT BETA"/>
    <property type="match status" value="1"/>
</dbReference>
<dbReference type="SUPFAM" id="SSF57798">
    <property type="entry name" value="Casein kinase II beta subunit"/>
    <property type="match status" value="1"/>
</dbReference>
<dbReference type="GO" id="GO:0019887">
    <property type="term" value="F:protein kinase regulator activity"/>
    <property type="evidence" value="ECO:0007669"/>
    <property type="project" value="InterPro"/>
</dbReference>
<organism evidence="3 4">
    <name type="scientific">Guillardia theta (strain CCMP2712)</name>
    <name type="common">Cryptophyte</name>
    <dbReference type="NCBI Taxonomy" id="905079"/>
    <lineage>
        <taxon>Eukaryota</taxon>
        <taxon>Cryptophyceae</taxon>
        <taxon>Pyrenomonadales</taxon>
        <taxon>Geminigeraceae</taxon>
        <taxon>Guillardia</taxon>
    </lineage>
</organism>
<proteinExistence type="inferred from homology"/>
<dbReference type="Proteomes" id="UP000011087">
    <property type="component" value="Unassembled WGS sequence"/>
</dbReference>
<keyword evidence="4" id="KW-1185">Reference proteome</keyword>
<dbReference type="InterPro" id="IPR035991">
    <property type="entry name" value="Casein_kinase_II_beta-like"/>
</dbReference>
<dbReference type="SMART" id="SM01085">
    <property type="entry name" value="CK_II_beta"/>
    <property type="match status" value="1"/>
</dbReference>
<reference evidence="4" key="2">
    <citation type="submission" date="2012-11" db="EMBL/GenBank/DDBJ databases">
        <authorList>
            <person name="Kuo A."/>
            <person name="Curtis B.A."/>
            <person name="Tanifuji G."/>
            <person name="Burki F."/>
            <person name="Gruber A."/>
            <person name="Irimia M."/>
            <person name="Maruyama S."/>
            <person name="Arias M.C."/>
            <person name="Ball S.G."/>
            <person name="Gile G.H."/>
            <person name="Hirakawa Y."/>
            <person name="Hopkins J.F."/>
            <person name="Rensing S.A."/>
            <person name="Schmutz J."/>
            <person name="Symeonidi A."/>
            <person name="Elias M."/>
            <person name="Eveleigh R.J."/>
            <person name="Herman E.K."/>
            <person name="Klute M.J."/>
            <person name="Nakayama T."/>
            <person name="Obornik M."/>
            <person name="Reyes-Prieto A."/>
            <person name="Armbrust E.V."/>
            <person name="Aves S.J."/>
            <person name="Beiko R.G."/>
            <person name="Coutinho P."/>
            <person name="Dacks J.B."/>
            <person name="Durnford D.G."/>
            <person name="Fast N.M."/>
            <person name="Green B.R."/>
            <person name="Grisdale C."/>
            <person name="Hempe F."/>
            <person name="Henrissat B."/>
            <person name="Hoppner M.P."/>
            <person name="Ishida K.-I."/>
            <person name="Kim E."/>
            <person name="Koreny L."/>
            <person name="Kroth P.G."/>
            <person name="Liu Y."/>
            <person name="Malik S.-B."/>
            <person name="Maier U.G."/>
            <person name="McRose D."/>
            <person name="Mock T."/>
            <person name="Neilson J.A."/>
            <person name="Onodera N.T."/>
            <person name="Poole A.M."/>
            <person name="Pritham E.J."/>
            <person name="Richards T.A."/>
            <person name="Rocap G."/>
            <person name="Roy S.W."/>
            <person name="Sarai C."/>
            <person name="Schaack S."/>
            <person name="Shirato S."/>
            <person name="Slamovits C.H."/>
            <person name="Spencer D.F."/>
            <person name="Suzuki S."/>
            <person name="Worden A.Z."/>
            <person name="Zauner S."/>
            <person name="Barry K."/>
            <person name="Bell C."/>
            <person name="Bharti A.K."/>
            <person name="Crow J.A."/>
            <person name="Grimwood J."/>
            <person name="Kramer R."/>
            <person name="Lindquist E."/>
            <person name="Lucas S."/>
            <person name="Salamov A."/>
            <person name="McFadden G.I."/>
            <person name="Lane C.E."/>
            <person name="Keeling P.J."/>
            <person name="Gray M.W."/>
            <person name="Grigoriev I.V."/>
            <person name="Archibald J.M."/>
        </authorList>
    </citation>
    <scope>NUCLEOTIDE SEQUENCE</scope>
    <source>
        <strain evidence="4">CCMP2712</strain>
    </source>
</reference>
<accession>A0A0C3SIG8</accession>
<comment type="similarity">
    <text evidence="1 2">Belongs to the casein kinase 2 subunit beta family.</text>
</comment>
<evidence type="ECO:0000313" key="4">
    <source>
        <dbReference type="Proteomes" id="UP000011087"/>
    </source>
</evidence>
<dbReference type="InterPro" id="IPR000704">
    <property type="entry name" value="Casein_kinase_II_reg-sub"/>
</dbReference>
<evidence type="ECO:0000256" key="1">
    <source>
        <dbReference type="ARBA" id="ARBA00006941"/>
    </source>
</evidence>
<dbReference type="PROSITE" id="PS01101">
    <property type="entry name" value="CK2_BETA"/>
    <property type="match status" value="1"/>
</dbReference>
<dbReference type="Gene3D" id="1.10.1820.10">
    <property type="entry name" value="protein kinase ck2 holoenzyme, chain C, domain 1"/>
    <property type="match status" value="1"/>
</dbReference>
<reference evidence="3" key="3">
    <citation type="submission" date="2016-03" db="UniProtKB">
        <authorList>
            <consortium name="EnsemblProtists"/>
        </authorList>
    </citation>
    <scope>IDENTIFICATION</scope>
</reference>
<dbReference type="EnsemblProtists" id="EKX31456">
    <property type="protein sequence ID" value="EKX31456"/>
    <property type="gene ID" value="GUITHDRAFT_83111"/>
</dbReference>
<dbReference type="Gene3D" id="2.20.25.20">
    <property type="match status" value="1"/>
</dbReference>
<evidence type="ECO:0000313" key="3">
    <source>
        <dbReference type="EnsemblProtists" id="EKX31456"/>
    </source>
</evidence>
<dbReference type="AlphaFoldDB" id="A0A0C3SIG8"/>
<protein>
    <recommendedName>
        <fullName evidence="2">Casein kinase II subunit beta</fullName>
        <shortName evidence="2">CK II beta</shortName>
    </recommendedName>
</protein>